<dbReference type="Proteomes" id="UP000267223">
    <property type="component" value="Unassembled WGS sequence"/>
</dbReference>
<protein>
    <submittedName>
        <fullName evidence="1">Uncharacterized protein</fullName>
    </submittedName>
</protein>
<evidence type="ECO:0000313" key="2">
    <source>
        <dbReference type="Proteomes" id="UP000267223"/>
    </source>
</evidence>
<keyword evidence="2" id="KW-1185">Reference proteome</keyword>
<name>A0A3M9N6B8_9BACT</name>
<comment type="caution">
    <text evidence="1">The sequence shown here is derived from an EMBL/GenBank/DDBJ whole genome shotgun (WGS) entry which is preliminary data.</text>
</comment>
<reference evidence="1 2" key="1">
    <citation type="submission" date="2018-11" db="EMBL/GenBank/DDBJ databases">
        <title>Draft genome sequence of Ferruginibacter sp. BO-59.</title>
        <authorList>
            <person name="Im W.T."/>
        </authorList>
    </citation>
    <scope>NUCLEOTIDE SEQUENCE [LARGE SCALE GENOMIC DNA]</scope>
    <source>
        <strain evidence="1 2">BO-59</strain>
    </source>
</reference>
<dbReference type="AlphaFoldDB" id="A0A3M9N6B8"/>
<sequence>MVDKLREKSEEELKMLYLRVFSNDLINEWKNITADADFKDADEVEIVKAIQKNRYKNQHV</sequence>
<evidence type="ECO:0000313" key="1">
    <source>
        <dbReference type="EMBL" id="RNI33344.1"/>
    </source>
</evidence>
<proteinExistence type="predicted"/>
<organism evidence="1 2">
    <name type="scientific">Hanamia caeni</name>
    <dbReference type="NCBI Taxonomy" id="2294116"/>
    <lineage>
        <taxon>Bacteria</taxon>
        <taxon>Pseudomonadati</taxon>
        <taxon>Bacteroidota</taxon>
        <taxon>Chitinophagia</taxon>
        <taxon>Chitinophagales</taxon>
        <taxon>Chitinophagaceae</taxon>
        <taxon>Hanamia</taxon>
    </lineage>
</organism>
<gene>
    <name evidence="1" type="ORF">EFY79_19530</name>
</gene>
<dbReference type="RefSeq" id="WP_123122440.1">
    <property type="nucleotide sequence ID" value="NZ_RJJR01000022.1"/>
</dbReference>
<accession>A0A3M9N6B8</accession>
<dbReference type="EMBL" id="RJJR01000022">
    <property type="protein sequence ID" value="RNI33344.1"/>
    <property type="molecule type" value="Genomic_DNA"/>
</dbReference>